<organism evidence="2 3">
    <name type="scientific">Aquarana catesbeiana</name>
    <name type="common">American bullfrog</name>
    <name type="synonym">Rana catesbeiana</name>
    <dbReference type="NCBI Taxonomy" id="8400"/>
    <lineage>
        <taxon>Eukaryota</taxon>
        <taxon>Metazoa</taxon>
        <taxon>Chordata</taxon>
        <taxon>Craniata</taxon>
        <taxon>Vertebrata</taxon>
        <taxon>Euteleostomi</taxon>
        <taxon>Amphibia</taxon>
        <taxon>Batrachia</taxon>
        <taxon>Anura</taxon>
        <taxon>Neobatrachia</taxon>
        <taxon>Ranoidea</taxon>
        <taxon>Ranidae</taxon>
        <taxon>Aquarana</taxon>
    </lineage>
</organism>
<evidence type="ECO:0000313" key="3">
    <source>
        <dbReference type="Proteomes" id="UP000228934"/>
    </source>
</evidence>
<sequence>MNWFENSNCSDYFGMLLMHTIGDNLFVCVLNVPFSVFLFCILIQQFTFLCIKLGQYTAGIPTVDRLEWFLSLEDLQGLGTLFMFRVHSLGPVQHPAGMP</sequence>
<accession>A0A2G9SEH7</accession>
<feature type="transmembrane region" description="Helical" evidence="1">
    <location>
        <begin position="24"/>
        <end position="43"/>
    </location>
</feature>
<gene>
    <name evidence="2" type="ORF">AB205_0103890</name>
</gene>
<keyword evidence="1" id="KW-0472">Membrane</keyword>
<reference evidence="3" key="1">
    <citation type="journal article" date="2017" name="Nat. Commun.">
        <title>The North American bullfrog draft genome provides insight into hormonal regulation of long noncoding RNA.</title>
        <authorList>
            <person name="Hammond S.A."/>
            <person name="Warren R.L."/>
            <person name="Vandervalk B.P."/>
            <person name="Kucuk E."/>
            <person name="Khan H."/>
            <person name="Gibb E.A."/>
            <person name="Pandoh P."/>
            <person name="Kirk H."/>
            <person name="Zhao Y."/>
            <person name="Jones M."/>
            <person name="Mungall A.J."/>
            <person name="Coope R."/>
            <person name="Pleasance S."/>
            <person name="Moore R.A."/>
            <person name="Holt R.A."/>
            <person name="Round J.M."/>
            <person name="Ohora S."/>
            <person name="Walle B.V."/>
            <person name="Veldhoen N."/>
            <person name="Helbing C.C."/>
            <person name="Birol I."/>
        </authorList>
    </citation>
    <scope>NUCLEOTIDE SEQUENCE [LARGE SCALE GENOMIC DNA]</scope>
</reference>
<proteinExistence type="predicted"/>
<dbReference type="Proteomes" id="UP000228934">
    <property type="component" value="Unassembled WGS sequence"/>
</dbReference>
<keyword evidence="1" id="KW-0812">Transmembrane</keyword>
<dbReference type="EMBL" id="KV924374">
    <property type="protein sequence ID" value="PIO37831.1"/>
    <property type="molecule type" value="Genomic_DNA"/>
</dbReference>
<keyword evidence="3" id="KW-1185">Reference proteome</keyword>
<dbReference type="AlphaFoldDB" id="A0A2G9SEH7"/>
<evidence type="ECO:0000256" key="1">
    <source>
        <dbReference type="SAM" id="Phobius"/>
    </source>
</evidence>
<protein>
    <submittedName>
        <fullName evidence="2">Uncharacterized protein</fullName>
    </submittedName>
</protein>
<evidence type="ECO:0000313" key="2">
    <source>
        <dbReference type="EMBL" id="PIO37831.1"/>
    </source>
</evidence>
<keyword evidence="1" id="KW-1133">Transmembrane helix</keyword>
<name>A0A2G9SEH7_AQUCT</name>